<accession>A0A6B3P2A3</accession>
<dbReference type="GO" id="GO:0000976">
    <property type="term" value="F:transcription cis-regulatory region binding"/>
    <property type="evidence" value="ECO:0007669"/>
    <property type="project" value="TreeGrafter"/>
</dbReference>
<dbReference type="GO" id="GO:0003700">
    <property type="term" value="F:DNA-binding transcription factor activity"/>
    <property type="evidence" value="ECO:0007669"/>
    <property type="project" value="TreeGrafter"/>
</dbReference>
<dbReference type="InterPro" id="IPR009057">
    <property type="entry name" value="Homeodomain-like_sf"/>
</dbReference>
<feature type="domain" description="HTH tetR-type" evidence="5">
    <location>
        <begin position="6"/>
        <end position="66"/>
    </location>
</feature>
<evidence type="ECO:0000256" key="3">
    <source>
        <dbReference type="ARBA" id="ARBA00023163"/>
    </source>
</evidence>
<evidence type="ECO:0000313" key="7">
    <source>
        <dbReference type="Proteomes" id="UP000482634"/>
    </source>
</evidence>
<dbReference type="Pfam" id="PF17932">
    <property type="entry name" value="TetR_C_24"/>
    <property type="match status" value="1"/>
</dbReference>
<dbReference type="InterPro" id="IPR050109">
    <property type="entry name" value="HTH-type_TetR-like_transc_reg"/>
</dbReference>
<dbReference type="Proteomes" id="UP000482634">
    <property type="component" value="Unassembled WGS sequence"/>
</dbReference>
<dbReference type="SUPFAM" id="SSF48498">
    <property type="entry name" value="Tetracyclin repressor-like, C-terminal domain"/>
    <property type="match status" value="1"/>
</dbReference>
<evidence type="ECO:0000256" key="4">
    <source>
        <dbReference type="PROSITE-ProRule" id="PRU00335"/>
    </source>
</evidence>
<dbReference type="Gene3D" id="1.10.357.10">
    <property type="entry name" value="Tetracycline Repressor, domain 2"/>
    <property type="match status" value="1"/>
</dbReference>
<evidence type="ECO:0000313" key="6">
    <source>
        <dbReference type="EMBL" id="NER66510.1"/>
    </source>
</evidence>
<organism evidence="6 7">
    <name type="scientific">Pseudomonas brassicae</name>
    <dbReference type="NCBI Taxonomy" id="2708063"/>
    <lineage>
        <taxon>Bacteria</taxon>
        <taxon>Pseudomonadati</taxon>
        <taxon>Pseudomonadota</taxon>
        <taxon>Gammaproteobacteria</taxon>
        <taxon>Pseudomonadales</taxon>
        <taxon>Pseudomonadaceae</taxon>
        <taxon>Pseudomonas</taxon>
    </lineage>
</organism>
<dbReference type="PROSITE" id="PS50977">
    <property type="entry name" value="HTH_TETR_2"/>
    <property type="match status" value="1"/>
</dbReference>
<dbReference type="InterPro" id="IPR001647">
    <property type="entry name" value="HTH_TetR"/>
</dbReference>
<keyword evidence="2 4" id="KW-0238">DNA-binding</keyword>
<dbReference type="InterPro" id="IPR041490">
    <property type="entry name" value="KstR2_TetR_C"/>
</dbReference>
<dbReference type="InterPro" id="IPR036271">
    <property type="entry name" value="Tet_transcr_reg_TetR-rel_C_sf"/>
</dbReference>
<dbReference type="RefSeq" id="WP_163950728.1">
    <property type="nucleotide sequence ID" value="NZ_JAAHBU010000484.1"/>
</dbReference>
<dbReference type="Pfam" id="PF00440">
    <property type="entry name" value="TetR_N"/>
    <property type="match status" value="1"/>
</dbReference>
<evidence type="ECO:0000259" key="5">
    <source>
        <dbReference type="PROSITE" id="PS50977"/>
    </source>
</evidence>
<evidence type="ECO:0000256" key="2">
    <source>
        <dbReference type="ARBA" id="ARBA00023125"/>
    </source>
</evidence>
<dbReference type="AlphaFoldDB" id="A0A6B3P2A3"/>
<evidence type="ECO:0000256" key="1">
    <source>
        <dbReference type="ARBA" id="ARBA00023015"/>
    </source>
</evidence>
<dbReference type="EMBL" id="JAAHBU010000484">
    <property type="protein sequence ID" value="NER66510.1"/>
    <property type="molecule type" value="Genomic_DNA"/>
</dbReference>
<keyword evidence="3" id="KW-0804">Transcription</keyword>
<gene>
    <name evidence="6" type="ORF">G3436_24940</name>
</gene>
<sequence length="190" mass="21192">MAEASHGCARFILEAARPLLAQAGYAGMSMRQLASQAGVLPGSLYHHVTGKQELLLWVVQDVLERRAAAWQALPRRRHALAEVRSFIGFMLAWQAEHPGEAHILRHEHRHLAPHQQAWLARHIHSAQACLQSVLQRGRRQGVCGDIDVESVALAILALIGAAECRPLAHIERHVQRMALRLLEVPEPRSE</sequence>
<dbReference type="PANTHER" id="PTHR30055">
    <property type="entry name" value="HTH-TYPE TRANSCRIPTIONAL REGULATOR RUTR"/>
    <property type="match status" value="1"/>
</dbReference>
<dbReference type="SUPFAM" id="SSF46689">
    <property type="entry name" value="Homeodomain-like"/>
    <property type="match status" value="1"/>
</dbReference>
<feature type="DNA-binding region" description="H-T-H motif" evidence="4">
    <location>
        <begin position="29"/>
        <end position="48"/>
    </location>
</feature>
<dbReference type="PANTHER" id="PTHR30055:SF234">
    <property type="entry name" value="HTH-TYPE TRANSCRIPTIONAL REGULATOR BETI"/>
    <property type="match status" value="1"/>
</dbReference>
<dbReference type="PRINTS" id="PR00455">
    <property type="entry name" value="HTHTETR"/>
</dbReference>
<reference evidence="6 7" key="1">
    <citation type="submission" date="2020-02" db="EMBL/GenBank/DDBJ databases">
        <title>Broccoli isolated Pseudomonas sp.</title>
        <authorList>
            <person name="Fujikawa T."/>
            <person name="Sawada H."/>
        </authorList>
    </citation>
    <scope>NUCLEOTIDE SEQUENCE [LARGE SCALE GENOMIC DNA]</scope>
    <source>
        <strain evidence="6 7">MAFF212427</strain>
    </source>
</reference>
<comment type="caution">
    <text evidence="6">The sequence shown here is derived from an EMBL/GenBank/DDBJ whole genome shotgun (WGS) entry which is preliminary data.</text>
</comment>
<protein>
    <submittedName>
        <fullName evidence="6">TetR/AcrR family transcriptional regulator</fullName>
    </submittedName>
</protein>
<proteinExistence type="predicted"/>
<keyword evidence="7" id="KW-1185">Reference proteome</keyword>
<keyword evidence="1" id="KW-0805">Transcription regulation</keyword>
<name>A0A6B3P2A3_9PSED</name>